<dbReference type="Proteomes" id="UP001454036">
    <property type="component" value="Unassembled WGS sequence"/>
</dbReference>
<accession>A0AAV3Q5Q8</accession>
<keyword evidence="2" id="KW-1185">Reference proteome</keyword>
<organism evidence="1 2">
    <name type="scientific">Lithospermum erythrorhizon</name>
    <name type="common">Purple gromwell</name>
    <name type="synonym">Lithospermum officinale var. erythrorhizon</name>
    <dbReference type="NCBI Taxonomy" id="34254"/>
    <lineage>
        <taxon>Eukaryota</taxon>
        <taxon>Viridiplantae</taxon>
        <taxon>Streptophyta</taxon>
        <taxon>Embryophyta</taxon>
        <taxon>Tracheophyta</taxon>
        <taxon>Spermatophyta</taxon>
        <taxon>Magnoliopsida</taxon>
        <taxon>eudicotyledons</taxon>
        <taxon>Gunneridae</taxon>
        <taxon>Pentapetalae</taxon>
        <taxon>asterids</taxon>
        <taxon>lamiids</taxon>
        <taxon>Boraginales</taxon>
        <taxon>Boraginaceae</taxon>
        <taxon>Boraginoideae</taxon>
        <taxon>Lithospermeae</taxon>
        <taxon>Lithospermum</taxon>
    </lineage>
</organism>
<dbReference type="EMBL" id="BAABME010003304">
    <property type="protein sequence ID" value="GAA0158286.1"/>
    <property type="molecule type" value="Genomic_DNA"/>
</dbReference>
<proteinExistence type="predicted"/>
<comment type="caution">
    <text evidence="1">The sequence shown here is derived from an EMBL/GenBank/DDBJ whole genome shotgun (WGS) entry which is preliminary data.</text>
</comment>
<name>A0AAV3Q5Q8_LITER</name>
<dbReference type="AlphaFoldDB" id="A0AAV3Q5Q8"/>
<gene>
    <name evidence="1" type="ORF">LIER_15361</name>
</gene>
<sequence length="98" mass="11009">MTSRGKGSVGARARGTGNEFEAAFQQRLPLIHKMRLDGVALLAGFKLPEFNLFDGNGDPLKLLKWFIAHMTITSNNPNVYMELPLSRLTHIKRQRTSL</sequence>
<evidence type="ECO:0000313" key="2">
    <source>
        <dbReference type="Proteomes" id="UP001454036"/>
    </source>
</evidence>
<evidence type="ECO:0000313" key="1">
    <source>
        <dbReference type="EMBL" id="GAA0158286.1"/>
    </source>
</evidence>
<reference evidence="1 2" key="1">
    <citation type="submission" date="2024-01" db="EMBL/GenBank/DDBJ databases">
        <title>The complete chloroplast genome sequence of Lithospermum erythrorhizon: insights into the phylogenetic relationship among Boraginaceae species and the maternal lineages of purple gromwells.</title>
        <authorList>
            <person name="Okada T."/>
            <person name="Watanabe K."/>
        </authorList>
    </citation>
    <scope>NUCLEOTIDE SEQUENCE [LARGE SCALE GENOMIC DNA]</scope>
</reference>
<protein>
    <submittedName>
        <fullName evidence="1">Uncharacterized protein</fullName>
    </submittedName>
</protein>